<evidence type="ECO:0000313" key="2">
    <source>
        <dbReference type="WBParaSite" id="SVE_1275200.1"/>
    </source>
</evidence>
<reference evidence="2" key="2">
    <citation type="submission" date="2015-08" db="UniProtKB">
        <authorList>
            <consortium name="WormBaseParasite"/>
        </authorList>
    </citation>
    <scope>IDENTIFICATION</scope>
</reference>
<accession>A0A0K0FRQ1</accession>
<reference evidence="1" key="1">
    <citation type="submission" date="2014-07" db="EMBL/GenBank/DDBJ databases">
        <authorList>
            <person name="Martin A.A"/>
            <person name="De Silva N."/>
        </authorList>
    </citation>
    <scope>NUCLEOTIDE SEQUENCE</scope>
</reference>
<dbReference type="AlphaFoldDB" id="A0A0K0FRQ1"/>
<keyword evidence="1" id="KW-1185">Reference proteome</keyword>
<protein>
    <submittedName>
        <fullName evidence="2">Helitron_like_N domain-containing protein</fullName>
    </submittedName>
</protein>
<dbReference type="Proteomes" id="UP000035680">
    <property type="component" value="Unassembled WGS sequence"/>
</dbReference>
<evidence type="ECO:0000313" key="1">
    <source>
        <dbReference type="Proteomes" id="UP000035680"/>
    </source>
</evidence>
<name>A0A0K0FRQ1_STRVS</name>
<proteinExistence type="predicted"/>
<dbReference type="WBParaSite" id="SVE_1275200.1">
    <property type="protein sequence ID" value="SVE_1275200.1"/>
    <property type="gene ID" value="SVE_1275200"/>
</dbReference>
<sequence length="190" mass="22861">MEQFTDNYFMDVLRINFWQSEFNDTSSVDVFLITGKNFARLIIPGDRERITKNHIKNNILNISDTIFKKLCVERRNLIIDFLSKRNETDKFLRNYLKMKNIINLSYNKKEHQYVYEMKFCRKFNVIEKIINDGYEENICYTRVPVVTEDKKIRFADDDNYLYYKTTTVNCLSIIKINQSIELNDTIIEDI</sequence>
<organism evidence="1 2">
    <name type="scientific">Strongyloides venezuelensis</name>
    <name type="common">Threadworm</name>
    <dbReference type="NCBI Taxonomy" id="75913"/>
    <lineage>
        <taxon>Eukaryota</taxon>
        <taxon>Metazoa</taxon>
        <taxon>Ecdysozoa</taxon>
        <taxon>Nematoda</taxon>
        <taxon>Chromadorea</taxon>
        <taxon>Rhabditida</taxon>
        <taxon>Tylenchina</taxon>
        <taxon>Panagrolaimomorpha</taxon>
        <taxon>Strongyloidoidea</taxon>
        <taxon>Strongyloididae</taxon>
        <taxon>Strongyloides</taxon>
    </lineage>
</organism>